<dbReference type="GO" id="GO:0009346">
    <property type="term" value="C:ATP-independent citrate lyase complex"/>
    <property type="evidence" value="ECO:0007669"/>
    <property type="project" value="UniProtKB-UniRule"/>
</dbReference>
<dbReference type="EC" id="2.8.3.10" evidence="1"/>
<dbReference type="Gene3D" id="3.40.1080.10">
    <property type="entry name" value="Glutaconate Coenzyme A-transferase"/>
    <property type="match status" value="2"/>
</dbReference>
<keyword evidence="1" id="KW-0963">Cytoplasm</keyword>
<dbReference type="PIRSF" id="PIRSF009451">
    <property type="entry name" value="Citrt_lyas_alpha"/>
    <property type="match status" value="1"/>
</dbReference>
<evidence type="ECO:0000256" key="1">
    <source>
        <dbReference type="PIRNR" id="PIRNR009451"/>
    </source>
</evidence>
<dbReference type="Proteomes" id="UP000824056">
    <property type="component" value="Unassembled WGS sequence"/>
</dbReference>
<keyword evidence="1 2" id="KW-0808">Transferase</keyword>
<comment type="caution">
    <text evidence="2">The sequence shown here is derived from an EMBL/GenBank/DDBJ whole genome shotgun (WGS) entry which is preliminary data.</text>
</comment>
<dbReference type="EC" id="4.1.3.6" evidence="1"/>
<keyword evidence="1 2" id="KW-0456">Lyase</keyword>
<evidence type="ECO:0000313" key="3">
    <source>
        <dbReference type="Proteomes" id="UP000824056"/>
    </source>
</evidence>
<dbReference type="GO" id="GO:0005737">
    <property type="term" value="C:cytoplasm"/>
    <property type="evidence" value="ECO:0007669"/>
    <property type="project" value="UniProtKB-SubCell"/>
</dbReference>
<comment type="catalytic activity">
    <reaction evidence="1">
        <text>citrate = oxaloacetate + acetate</text>
        <dbReference type="Rhea" id="RHEA:10760"/>
        <dbReference type="ChEBI" id="CHEBI:16452"/>
        <dbReference type="ChEBI" id="CHEBI:16947"/>
        <dbReference type="ChEBI" id="CHEBI:30089"/>
        <dbReference type="EC" id="4.1.3.6"/>
    </reaction>
</comment>
<comment type="catalytic activity">
    <reaction evidence="1">
        <text>citrate + acetyl-CoA = (3S)-citryl-CoA + acetate</text>
        <dbReference type="Rhea" id="RHEA:19405"/>
        <dbReference type="ChEBI" id="CHEBI:16947"/>
        <dbReference type="ChEBI" id="CHEBI:30089"/>
        <dbReference type="ChEBI" id="CHEBI:57288"/>
        <dbReference type="ChEBI" id="CHEBI:57321"/>
        <dbReference type="EC" id="2.8.3.10"/>
    </reaction>
</comment>
<proteinExistence type="predicted"/>
<gene>
    <name evidence="2" type="primary">citF</name>
    <name evidence="2" type="ORF">H9809_11440</name>
</gene>
<dbReference type="InterPro" id="IPR006472">
    <property type="entry name" value="Citrate_lyase_asu"/>
</dbReference>
<sequence>MQMSKLAGSLREAIEKTGLKDGMTISFHHHMRNGDYVLNMVLAEAADMGIRDLTVNASSIFDIHQPILEHIKNGVVTQIECNYMGGKVGKAISQGIMEKPVIFRTHGGRAGDMERGASKIDVAFLAAPCADEMGNLSGKYGPSACGSLGYAFSDAMYAKKVVAVTDNLVPYPLQDTSISEGYIDYVVQVQQIGDPQRIVSGTTKITRDPVGLRIAGLTAQVVKHSGYLKDGFSFQTGAGGASLAVAKYVEEMMEKEHIKGSFCMGGITGYMVDMANKGYFDTILDVQCFDLKAIESIRENPRHQEISAMRYASPAAKSAAVDSLDVVILGATQVDVDFNVNVHTDSNGYIMGGSGGHSDTAAGSKLAIIVAPLIRARLPLIVDEVLCKSTPGETVDVVVTQRGIAVNPRQKELKERLEKAGLPVKDIKELKQMAEEIAGIPKKTVMGERVVAKVLYRDGTLLDTIKNVIEK</sequence>
<dbReference type="InterPro" id="IPR037171">
    <property type="entry name" value="NagB/RpiA_transferase-like"/>
</dbReference>
<accession>A0A9D2JTU9</accession>
<dbReference type="Pfam" id="PF04223">
    <property type="entry name" value="CitF"/>
    <property type="match status" value="1"/>
</dbReference>
<organism evidence="2 3">
    <name type="scientific">Candidatus Blautia pullicola</name>
    <dbReference type="NCBI Taxonomy" id="2838498"/>
    <lineage>
        <taxon>Bacteria</taxon>
        <taxon>Bacillati</taxon>
        <taxon>Bacillota</taxon>
        <taxon>Clostridia</taxon>
        <taxon>Lachnospirales</taxon>
        <taxon>Lachnospiraceae</taxon>
        <taxon>Blautia</taxon>
    </lineage>
</organism>
<dbReference type="PANTHER" id="PTHR40596">
    <property type="entry name" value="CITRATE LYASE ALPHA CHAIN"/>
    <property type="match status" value="1"/>
</dbReference>
<protein>
    <recommendedName>
        <fullName evidence="1">Citrate lyase alpha chain</fullName>
        <shortName evidence="1">Citrase alpha chain</shortName>
        <ecNumber evidence="1">2.8.3.10</ecNumber>
        <ecNumber evidence="1">4.1.3.6</ecNumber>
    </recommendedName>
    <alternativeName>
        <fullName evidence="1">Citrate (pro-3S)-lyase alpha chain</fullName>
    </alternativeName>
    <alternativeName>
        <fullName evidence="1">Citrate CoA-transferase subunit</fullName>
    </alternativeName>
</protein>
<dbReference type="PANTHER" id="PTHR40596:SF1">
    <property type="entry name" value="CITRATE LYASE ALPHA CHAIN"/>
    <property type="match status" value="1"/>
</dbReference>
<evidence type="ECO:0000313" key="2">
    <source>
        <dbReference type="EMBL" id="HIZ66488.1"/>
    </source>
</evidence>
<dbReference type="NCBIfam" id="TIGR01584">
    <property type="entry name" value="citF"/>
    <property type="match status" value="1"/>
</dbReference>
<name>A0A9D2JTU9_9FIRM</name>
<reference evidence="2" key="1">
    <citation type="journal article" date="2021" name="PeerJ">
        <title>Extensive microbial diversity within the chicken gut microbiome revealed by metagenomics and culture.</title>
        <authorList>
            <person name="Gilroy R."/>
            <person name="Ravi A."/>
            <person name="Getino M."/>
            <person name="Pursley I."/>
            <person name="Horton D.L."/>
            <person name="Alikhan N.F."/>
            <person name="Baker D."/>
            <person name="Gharbi K."/>
            <person name="Hall N."/>
            <person name="Watson M."/>
            <person name="Adriaenssens E.M."/>
            <person name="Foster-Nyarko E."/>
            <person name="Jarju S."/>
            <person name="Secka A."/>
            <person name="Antonio M."/>
            <person name="Oren A."/>
            <person name="Chaudhuri R.R."/>
            <person name="La Ragione R."/>
            <person name="Hildebrand F."/>
            <person name="Pallen M.J."/>
        </authorList>
    </citation>
    <scope>NUCLEOTIDE SEQUENCE</scope>
    <source>
        <strain evidence="2">1068</strain>
    </source>
</reference>
<reference evidence="2" key="2">
    <citation type="submission" date="2021-04" db="EMBL/GenBank/DDBJ databases">
        <authorList>
            <person name="Gilroy R."/>
        </authorList>
    </citation>
    <scope>NUCLEOTIDE SEQUENCE</scope>
    <source>
        <strain evidence="2">1068</strain>
    </source>
</reference>
<dbReference type="SUPFAM" id="SSF100950">
    <property type="entry name" value="NagB/RpiA/CoA transferase-like"/>
    <property type="match status" value="2"/>
</dbReference>
<dbReference type="GO" id="GO:0008814">
    <property type="term" value="F:citrate CoA-transferase activity"/>
    <property type="evidence" value="ECO:0007669"/>
    <property type="project" value="UniProtKB-UniRule"/>
</dbReference>
<dbReference type="EMBL" id="DXBG01000268">
    <property type="protein sequence ID" value="HIZ66488.1"/>
    <property type="molecule type" value="Genomic_DNA"/>
</dbReference>
<dbReference type="GO" id="GO:0008815">
    <property type="term" value="F:citrate (pro-3S)-lyase activity"/>
    <property type="evidence" value="ECO:0007669"/>
    <property type="project" value="UniProtKB-UniRule"/>
</dbReference>
<dbReference type="AlphaFoldDB" id="A0A9D2JTU9"/>
<dbReference type="GO" id="GO:0006084">
    <property type="term" value="P:acetyl-CoA metabolic process"/>
    <property type="evidence" value="ECO:0007669"/>
    <property type="project" value="UniProtKB-UniRule"/>
</dbReference>
<comment type="subcellular location">
    <subcellularLocation>
        <location evidence="1">Cytoplasm</location>
    </subcellularLocation>
</comment>